<dbReference type="InterPro" id="IPR002656">
    <property type="entry name" value="Acyl_transf_3_dom"/>
</dbReference>
<evidence type="ECO:0000313" key="3">
    <source>
        <dbReference type="EMBL" id="AJA07557.1"/>
    </source>
</evidence>
<organism evidence="3 4">
    <name type="scientific">Sphingopyxis fribergensis</name>
    <dbReference type="NCBI Taxonomy" id="1515612"/>
    <lineage>
        <taxon>Bacteria</taxon>
        <taxon>Pseudomonadati</taxon>
        <taxon>Pseudomonadota</taxon>
        <taxon>Alphaproteobacteria</taxon>
        <taxon>Sphingomonadales</taxon>
        <taxon>Sphingomonadaceae</taxon>
        <taxon>Sphingopyxis</taxon>
    </lineage>
</organism>
<reference evidence="3 4" key="1">
    <citation type="journal article" date="2015" name="Int. J. Syst. Evol. Microbiol.">
        <title>Description of Sphingopyxis fribergensis sp. nov. - a soil bacterium with the ability to degrade styrene and phenylacetic acid.</title>
        <authorList>
            <person name="Oelschlagel M."/>
            <person name="Ruckert C."/>
            <person name="Kalinowski J."/>
            <person name="Schmidt G."/>
            <person name="Schlomann M."/>
            <person name="Tischler D."/>
        </authorList>
    </citation>
    <scope>NUCLEOTIDE SEQUENCE [LARGE SCALE GENOMIC DNA]</scope>
    <source>
        <strain evidence="3 4">Kp5.2</strain>
    </source>
</reference>
<protein>
    <submittedName>
        <fullName evidence="3">Conserved Putative membrane protein</fullName>
    </submittedName>
</protein>
<evidence type="ECO:0000256" key="1">
    <source>
        <dbReference type="SAM" id="Phobius"/>
    </source>
</evidence>
<proteinExistence type="predicted"/>
<name>A0A0A7PHY1_9SPHN</name>
<dbReference type="GO" id="GO:0016020">
    <property type="term" value="C:membrane"/>
    <property type="evidence" value="ECO:0007669"/>
    <property type="project" value="TreeGrafter"/>
</dbReference>
<dbReference type="KEGG" id="sphk:SKP52_03140"/>
<accession>A0A0A7PHY1</accession>
<dbReference type="OrthoDB" id="9796461at2"/>
<dbReference type="HOGENOM" id="CLU_005679_2_1_5"/>
<dbReference type="PANTHER" id="PTHR23028:SF53">
    <property type="entry name" value="ACYL_TRANSF_3 DOMAIN-CONTAINING PROTEIN"/>
    <property type="match status" value="1"/>
</dbReference>
<keyword evidence="4" id="KW-1185">Reference proteome</keyword>
<feature type="transmembrane region" description="Helical" evidence="1">
    <location>
        <begin position="88"/>
        <end position="111"/>
    </location>
</feature>
<dbReference type="GO" id="GO:0016747">
    <property type="term" value="F:acyltransferase activity, transferring groups other than amino-acyl groups"/>
    <property type="evidence" value="ECO:0007669"/>
    <property type="project" value="InterPro"/>
</dbReference>
<dbReference type="PANTHER" id="PTHR23028">
    <property type="entry name" value="ACETYLTRANSFERASE"/>
    <property type="match status" value="1"/>
</dbReference>
<dbReference type="Pfam" id="PF01757">
    <property type="entry name" value="Acyl_transf_3"/>
    <property type="match status" value="1"/>
</dbReference>
<feature type="transmembrane region" description="Helical" evidence="1">
    <location>
        <begin position="290"/>
        <end position="312"/>
    </location>
</feature>
<feature type="transmembrane region" description="Helical" evidence="1">
    <location>
        <begin position="262"/>
        <end position="278"/>
    </location>
</feature>
<feature type="transmembrane region" description="Helical" evidence="1">
    <location>
        <begin position="12"/>
        <end position="30"/>
    </location>
</feature>
<dbReference type="EMBL" id="CP009122">
    <property type="protein sequence ID" value="AJA07557.1"/>
    <property type="molecule type" value="Genomic_DNA"/>
</dbReference>
<dbReference type="STRING" id="1515612.SKP52_03140"/>
<feature type="transmembrane region" description="Helical" evidence="1">
    <location>
        <begin position="327"/>
        <end position="346"/>
    </location>
</feature>
<feature type="transmembrane region" description="Helical" evidence="1">
    <location>
        <begin position="147"/>
        <end position="167"/>
    </location>
</feature>
<dbReference type="GO" id="GO:0009103">
    <property type="term" value="P:lipopolysaccharide biosynthetic process"/>
    <property type="evidence" value="ECO:0007669"/>
    <property type="project" value="TreeGrafter"/>
</dbReference>
<feature type="transmembrane region" description="Helical" evidence="1">
    <location>
        <begin position="50"/>
        <end position="68"/>
    </location>
</feature>
<evidence type="ECO:0000313" key="4">
    <source>
        <dbReference type="Proteomes" id="UP000030907"/>
    </source>
</evidence>
<feature type="transmembrane region" description="Helical" evidence="1">
    <location>
        <begin position="204"/>
        <end position="225"/>
    </location>
</feature>
<dbReference type="InterPro" id="IPR050879">
    <property type="entry name" value="Acyltransferase_3"/>
</dbReference>
<dbReference type="RefSeq" id="WP_148309018.1">
    <property type="nucleotide sequence ID" value="NZ_CP009122.1"/>
</dbReference>
<feature type="domain" description="Acyltransferase 3" evidence="2">
    <location>
        <begin position="14"/>
        <end position="338"/>
    </location>
</feature>
<gene>
    <name evidence="3" type="ORF">SKP52_03140</name>
</gene>
<dbReference type="AlphaFoldDB" id="A0A0A7PHY1"/>
<keyword evidence="1" id="KW-1133">Transmembrane helix</keyword>
<feature type="transmembrane region" description="Helical" evidence="1">
    <location>
        <begin position="174"/>
        <end position="192"/>
    </location>
</feature>
<evidence type="ECO:0000259" key="2">
    <source>
        <dbReference type="Pfam" id="PF01757"/>
    </source>
</evidence>
<feature type="transmembrane region" description="Helical" evidence="1">
    <location>
        <begin position="237"/>
        <end position="256"/>
    </location>
</feature>
<keyword evidence="1" id="KW-0472">Membrane</keyword>
<keyword evidence="1" id="KW-0812">Transmembrane</keyword>
<dbReference type="Proteomes" id="UP000030907">
    <property type="component" value="Chromosome"/>
</dbReference>
<sequence length="376" mass="41012">MTAALAPGQMLPTLTGLRGFAALAVLFYHIRGGMTGFLPDRVISVLAQGYLAVDLFFVLSGFVLWWTYGKEFRDRGVRAAPHFIVRRFARIFPLHLAVLSAMMLFAAALIVSGRDPGEHYSFAELPAHYLLVQNWGFSDRLAWNDPAWSISTEWAAYLLLAIAGGWLTRLPRGAWSFPLLIIAMAGGLGWWFAATGRASIGDDIPATGLVRCIVEFGIGILLCIWWTAQRERSHGAAIIYATALGLISAAAVLFGVVGSQPAAVPLIMTAVVILALQASTAPRPLLSGRIAIWLGDISYAVYLSHFFLWILFKLFFVDDPERVDPTMILAFTLMTLAAAHFLHIALEVPGRRIAQRVGDRLLAAPRTIVAAGHSES</sequence>